<dbReference type="SMART" id="SM00320">
    <property type="entry name" value="WD40"/>
    <property type="match status" value="3"/>
</dbReference>
<evidence type="ECO:0000313" key="3">
    <source>
        <dbReference type="EMBL" id="KAK3087290.1"/>
    </source>
</evidence>
<dbReference type="InterPro" id="IPR005112">
    <property type="entry name" value="dDENN_dom"/>
</dbReference>
<dbReference type="PANTHER" id="PTHR12296">
    <property type="entry name" value="DENN DOMAIN-CONTAINING PROTEIN 4"/>
    <property type="match status" value="1"/>
</dbReference>
<dbReference type="Proteomes" id="UP001186944">
    <property type="component" value="Unassembled WGS sequence"/>
</dbReference>
<dbReference type="Gene3D" id="3.40.50.11500">
    <property type="match status" value="1"/>
</dbReference>
<evidence type="ECO:0000256" key="1">
    <source>
        <dbReference type="PROSITE-ProRule" id="PRU00221"/>
    </source>
</evidence>
<dbReference type="SUPFAM" id="SSF50978">
    <property type="entry name" value="WD40 repeat-like"/>
    <property type="match status" value="1"/>
</dbReference>
<dbReference type="Pfam" id="PF02141">
    <property type="entry name" value="DENN"/>
    <property type="match status" value="1"/>
</dbReference>
<evidence type="ECO:0000259" key="2">
    <source>
        <dbReference type="PROSITE" id="PS50211"/>
    </source>
</evidence>
<gene>
    <name evidence="3" type="ORF">FSP39_004285</name>
</gene>
<keyword evidence="1" id="KW-0853">WD repeat</keyword>
<dbReference type="InterPro" id="IPR005113">
    <property type="entry name" value="uDENN_dom"/>
</dbReference>
<dbReference type="Gene3D" id="2.30.29.30">
    <property type="entry name" value="Pleckstrin-homology domain (PH domain)/Phosphotyrosine-binding domain (PTB)"/>
    <property type="match status" value="1"/>
</dbReference>
<comment type="caution">
    <text evidence="3">The sequence shown here is derived from an EMBL/GenBank/DDBJ whole genome shotgun (WGS) entry which is preliminary data.</text>
</comment>
<dbReference type="Gene3D" id="2.130.10.10">
    <property type="entry name" value="YVTN repeat-like/Quinoprotein amine dehydrogenase"/>
    <property type="match status" value="2"/>
</dbReference>
<name>A0AA88XKX2_PINIB</name>
<dbReference type="Pfam" id="PF25570">
    <property type="entry name" value="TPR_DENND3"/>
    <property type="match status" value="1"/>
</dbReference>
<dbReference type="InterPro" id="IPR015943">
    <property type="entry name" value="WD40/YVTN_repeat-like_dom_sf"/>
</dbReference>
<dbReference type="Pfam" id="PF03456">
    <property type="entry name" value="uDENN"/>
    <property type="match status" value="1"/>
</dbReference>
<feature type="repeat" description="WD" evidence="1">
    <location>
        <begin position="988"/>
        <end position="1022"/>
    </location>
</feature>
<dbReference type="InterPro" id="IPR036322">
    <property type="entry name" value="WD40_repeat_dom_sf"/>
</dbReference>
<dbReference type="GO" id="GO:0005085">
    <property type="term" value="F:guanyl-nucleotide exchange factor activity"/>
    <property type="evidence" value="ECO:0007669"/>
    <property type="project" value="UniProtKB-ARBA"/>
</dbReference>
<dbReference type="InterPro" id="IPR001194">
    <property type="entry name" value="cDENN_dom"/>
</dbReference>
<dbReference type="PROSITE" id="PS50211">
    <property type="entry name" value="DENN"/>
    <property type="match status" value="1"/>
</dbReference>
<dbReference type="InterPro" id="IPR057977">
    <property type="entry name" value="TPR_DENND3"/>
</dbReference>
<dbReference type="GO" id="GO:0032483">
    <property type="term" value="P:regulation of Rab protein signal transduction"/>
    <property type="evidence" value="ECO:0007669"/>
    <property type="project" value="TreeGrafter"/>
</dbReference>
<feature type="domain" description="UDENN" evidence="2">
    <location>
        <begin position="39"/>
        <end position="486"/>
    </location>
</feature>
<feature type="non-terminal residue" evidence="3">
    <location>
        <position position="1"/>
    </location>
</feature>
<proteinExistence type="predicted"/>
<accession>A0AA88XKX2</accession>
<dbReference type="Gene3D" id="3.30.450.200">
    <property type="match status" value="1"/>
</dbReference>
<protein>
    <recommendedName>
        <fullName evidence="2">UDENN domain-containing protein</fullName>
    </recommendedName>
</protein>
<dbReference type="PROSITE" id="PS50082">
    <property type="entry name" value="WD_REPEATS_2"/>
    <property type="match status" value="1"/>
</dbReference>
<dbReference type="PANTHER" id="PTHR12296:SF21">
    <property type="entry name" value="DENN DOMAIN-CONTAINING PROTEIN 3"/>
    <property type="match status" value="1"/>
</dbReference>
<dbReference type="InterPro" id="IPR001680">
    <property type="entry name" value="WD40_rpt"/>
</dbReference>
<dbReference type="InterPro" id="IPR011993">
    <property type="entry name" value="PH-like_dom_sf"/>
</dbReference>
<sequence>QLKNTQHSFTKSMHFHSNVPRSKFNRSMYQPQSQRSTSVTAGHVTRHMSVRRTTVKKSLMNSNNYTPSEFPISEEVIKAITTFCFPDGMKIYEEKKDCYTHFLVLTDIQGNKTYATCLTFYRSFIVEKDGDGNEYVSLEASNSTLTKGQYRCYIPHCCVLISKYPYFTVMKDCLSLMVHRIEQGPPDDMYQHIKVFTHVLTWTPAPPAGKVAIEVNLSEVPFVIHPPQNADKPVIDIPLYLVFLCLPPQEILHVISAMLVEQRIVFMSSSYAMLTTAMESFLNFILPFQWTYTYVPILSNESLEFLEAPGTFMMGCHSTHKNQVEQIEGLVVVDLDEGVVTCNLEGDVDSQSRNSSENGSMCEMMDIPEIPEESANLFLKVCKKARVYFDVDEVRRPCPFDVDAERRRKQKKIKALNEEITSGCLELMVNLFRGVVSEIRVDLKKFNKQAFLDSKVATEKTFYEKVTKTEMFRRFLKDRMNDKTDYWVEMEVKTRPQSNISESNPSLPKRRPLRKVSSVASFPSLAASREMKIFKMCSIGDSVVGYIMKTLRDLHKALQMSQSYQERASYTYLIGMFRLADNKRLQALEDLVSLAAIDSNLLPHRLIRQLASQIDEKDLLKLKSKPSCQNLEELLGNSLKDSMYGKKYDDSVEIPKRDLFYNEFADIVCLLEMTDDYDTIGRLFTALLPAHLHQNYVDQETFEAFCHCWKENNENCLSLNVDEGMLLESECILKLTSLCKTDFGTGRVALTDKRLCFVKDISTEVKEIIKLRDIKELEKKTQTSLLKQVKVLKVRGQGGFKFTAWLKEERDHFWLLVEEMWAGKVVSIETKDIHAIQKAAQNVLLIDAVITSGQEECTAHHGNEEAIKCLCFYKNYRDSGQHQLPEDTKDTLQKRLDPNFGERERKSVHALLYTPGIPDQGISPRLWVGLGDGKIKVYNAAQWTLEAEFVQTKQSVTCLVAIDRRHVWAGSYGIFIIDIETIRSNKTLMDHQEIVMDIVAVDDGNYAFTASIDGVIMKWDVQKLTLCQEPIKLAGISDLRSLKYHEDQLWCGTWTSVLRVDLTGSILESYQYCTNSNAEKPIEIDSFRILDNNEIWAGCRREGKIIIWQKGHTKNSEVVVKELKCRGISDMVEQENRVWIGSKDGKIYLINSDTKNQIKVLTAHDDAVRSLCNAEGRYILSGSGK</sequence>
<dbReference type="AlphaFoldDB" id="A0AA88XKX2"/>
<dbReference type="InterPro" id="IPR043153">
    <property type="entry name" value="DENN_C"/>
</dbReference>
<organism evidence="3 4">
    <name type="scientific">Pinctada imbricata</name>
    <name type="common">Atlantic pearl-oyster</name>
    <name type="synonym">Pinctada martensii</name>
    <dbReference type="NCBI Taxonomy" id="66713"/>
    <lineage>
        <taxon>Eukaryota</taxon>
        <taxon>Metazoa</taxon>
        <taxon>Spiralia</taxon>
        <taxon>Lophotrochozoa</taxon>
        <taxon>Mollusca</taxon>
        <taxon>Bivalvia</taxon>
        <taxon>Autobranchia</taxon>
        <taxon>Pteriomorphia</taxon>
        <taxon>Pterioida</taxon>
        <taxon>Pterioidea</taxon>
        <taxon>Pteriidae</taxon>
        <taxon>Pinctada</taxon>
    </lineage>
</organism>
<evidence type="ECO:0000313" key="4">
    <source>
        <dbReference type="Proteomes" id="UP001186944"/>
    </source>
</evidence>
<keyword evidence="4" id="KW-1185">Reference proteome</keyword>
<dbReference type="SMART" id="SM00800">
    <property type="entry name" value="uDENN"/>
    <property type="match status" value="1"/>
</dbReference>
<dbReference type="GO" id="GO:0031410">
    <property type="term" value="C:cytoplasmic vesicle"/>
    <property type="evidence" value="ECO:0007669"/>
    <property type="project" value="TreeGrafter"/>
</dbReference>
<dbReference type="SMART" id="SM00801">
    <property type="entry name" value="dDENN"/>
    <property type="match status" value="1"/>
</dbReference>
<dbReference type="EMBL" id="VSWD01000011">
    <property type="protein sequence ID" value="KAK3087290.1"/>
    <property type="molecule type" value="Genomic_DNA"/>
</dbReference>
<dbReference type="SMART" id="SM00799">
    <property type="entry name" value="DENN"/>
    <property type="match status" value="1"/>
</dbReference>
<dbReference type="InterPro" id="IPR037516">
    <property type="entry name" value="Tripartite_DENN"/>
</dbReference>
<dbReference type="Pfam" id="PF00400">
    <property type="entry name" value="WD40"/>
    <property type="match status" value="1"/>
</dbReference>
<dbReference type="InterPro" id="IPR051696">
    <property type="entry name" value="DENN_Domain_GEFs"/>
</dbReference>
<reference evidence="3" key="1">
    <citation type="submission" date="2019-08" db="EMBL/GenBank/DDBJ databases">
        <title>The improved chromosome-level genome for the pearl oyster Pinctada fucata martensii using PacBio sequencing and Hi-C.</title>
        <authorList>
            <person name="Zheng Z."/>
        </authorList>
    </citation>
    <scope>NUCLEOTIDE SEQUENCE</scope>
    <source>
        <strain evidence="3">ZZ-2019</strain>
        <tissue evidence="3">Adductor muscle</tissue>
    </source>
</reference>